<keyword evidence="4" id="KW-1185">Reference proteome</keyword>
<reference evidence="3 4" key="1">
    <citation type="submission" date="2019-10" db="EMBL/GenBank/DDBJ databases">
        <authorList>
            <person name="Palmer J.M."/>
        </authorList>
    </citation>
    <scope>NUCLEOTIDE SEQUENCE [LARGE SCALE GENOMIC DNA]</scope>
    <source>
        <strain evidence="3 4">TWF730</strain>
    </source>
</reference>
<dbReference type="InterPro" id="IPR036236">
    <property type="entry name" value="Znf_C2H2_sf"/>
</dbReference>
<evidence type="ECO:0000313" key="4">
    <source>
        <dbReference type="Proteomes" id="UP001373714"/>
    </source>
</evidence>
<dbReference type="Gene3D" id="3.30.160.60">
    <property type="entry name" value="Classic Zinc Finger"/>
    <property type="match status" value="1"/>
</dbReference>
<dbReference type="AlphaFoldDB" id="A0AAV9VKT3"/>
<organism evidence="3 4">
    <name type="scientific">Orbilia blumenaviensis</name>
    <dbReference type="NCBI Taxonomy" id="1796055"/>
    <lineage>
        <taxon>Eukaryota</taxon>
        <taxon>Fungi</taxon>
        <taxon>Dikarya</taxon>
        <taxon>Ascomycota</taxon>
        <taxon>Pezizomycotina</taxon>
        <taxon>Orbiliomycetes</taxon>
        <taxon>Orbiliales</taxon>
        <taxon>Orbiliaceae</taxon>
        <taxon>Orbilia</taxon>
    </lineage>
</organism>
<dbReference type="EMBL" id="JAVHNS010000001">
    <property type="protein sequence ID" value="KAK6362739.1"/>
    <property type="molecule type" value="Genomic_DNA"/>
</dbReference>
<dbReference type="Proteomes" id="UP001373714">
    <property type="component" value="Unassembled WGS sequence"/>
</dbReference>
<evidence type="ECO:0008006" key="5">
    <source>
        <dbReference type="Google" id="ProtNLM"/>
    </source>
</evidence>
<protein>
    <recommendedName>
        <fullName evidence="5">C2H2-type domain-containing protein</fullName>
    </recommendedName>
</protein>
<evidence type="ECO:0000256" key="1">
    <source>
        <dbReference type="SAM" id="Coils"/>
    </source>
</evidence>
<name>A0AAV9VKT3_9PEZI</name>
<feature type="coiled-coil region" evidence="1">
    <location>
        <begin position="203"/>
        <end position="251"/>
    </location>
</feature>
<proteinExistence type="predicted"/>
<feature type="region of interest" description="Disordered" evidence="2">
    <location>
        <begin position="76"/>
        <end position="129"/>
    </location>
</feature>
<sequence>MPESQVQVIPPILDPKPGERYSCPLCTFQTPSKKTLGVHTWGTHGQKAFPCPAEDCSYRAVRPDNLQTHIRSCTAGARQRRQKVSKPKEIERLGPLRKTRVSVRNLPPRIDLDSHPPPTGGPSGPTVSRASILPLLTTSSSWSPRPSAQAQAPAAVPRDIQVPQVTPQQVQPLNQQNQIQANAERPDNVMVDAPTPVSQSTLRERLDDAAHILRTEIKDLKEKYAKLIEENNALKEENVILVKKNEMLKEESGKLEETGKLKEQELKLESDVWRRQYMSIMMESTRR</sequence>
<dbReference type="SUPFAM" id="SSF57667">
    <property type="entry name" value="beta-beta-alpha zinc fingers"/>
    <property type="match status" value="1"/>
</dbReference>
<comment type="caution">
    <text evidence="3">The sequence shown here is derived from an EMBL/GenBank/DDBJ whole genome shotgun (WGS) entry which is preliminary data.</text>
</comment>
<gene>
    <name evidence="3" type="ORF">TWF730_000195</name>
</gene>
<evidence type="ECO:0000256" key="2">
    <source>
        <dbReference type="SAM" id="MobiDB-lite"/>
    </source>
</evidence>
<evidence type="ECO:0000313" key="3">
    <source>
        <dbReference type="EMBL" id="KAK6362739.1"/>
    </source>
</evidence>
<keyword evidence="1" id="KW-0175">Coiled coil</keyword>
<accession>A0AAV9VKT3</accession>